<organism evidence="3 4">
    <name type="scientific">Vitrella brassicaformis (strain CCMP3155)</name>
    <dbReference type="NCBI Taxonomy" id="1169540"/>
    <lineage>
        <taxon>Eukaryota</taxon>
        <taxon>Sar</taxon>
        <taxon>Alveolata</taxon>
        <taxon>Colpodellida</taxon>
        <taxon>Vitrellaceae</taxon>
        <taxon>Vitrella</taxon>
    </lineage>
</organism>
<dbReference type="InParanoid" id="A0A0G4GLE1"/>
<evidence type="ECO:0000313" key="4">
    <source>
        <dbReference type="Proteomes" id="UP000041254"/>
    </source>
</evidence>
<feature type="compositionally biased region" description="Basic and acidic residues" evidence="1">
    <location>
        <begin position="1301"/>
        <end position="1318"/>
    </location>
</feature>
<feature type="region of interest" description="Disordered" evidence="1">
    <location>
        <begin position="792"/>
        <end position="813"/>
    </location>
</feature>
<feature type="region of interest" description="Disordered" evidence="1">
    <location>
        <begin position="45"/>
        <end position="68"/>
    </location>
</feature>
<protein>
    <submittedName>
        <fullName evidence="3">Uncharacterized protein</fullName>
    </submittedName>
</protein>
<keyword evidence="2" id="KW-0732">Signal</keyword>
<feature type="chain" id="PRO_5005190866" evidence="2">
    <location>
        <begin position="26"/>
        <end position="1331"/>
    </location>
</feature>
<feature type="compositionally biased region" description="Acidic residues" evidence="1">
    <location>
        <begin position="795"/>
        <end position="808"/>
    </location>
</feature>
<dbReference type="VEuPathDB" id="CryptoDB:Vbra_18221"/>
<dbReference type="Proteomes" id="UP000041254">
    <property type="component" value="Unassembled WGS sequence"/>
</dbReference>
<feature type="region of interest" description="Disordered" evidence="1">
    <location>
        <begin position="1230"/>
        <end position="1252"/>
    </location>
</feature>
<evidence type="ECO:0000256" key="1">
    <source>
        <dbReference type="SAM" id="MobiDB-lite"/>
    </source>
</evidence>
<feature type="compositionally biased region" description="Gly residues" evidence="1">
    <location>
        <begin position="239"/>
        <end position="248"/>
    </location>
</feature>
<keyword evidence="4" id="KW-1185">Reference proteome</keyword>
<sequence length="1331" mass="149819">MKLISTLHILLLLLLVSIHNVPATAFHLPSATSFLLRRPSLRTSARAATQRTTSDESHQSTQSNLGLADKYERPKPAIDIRHFAGWSSDPPEVPVDAYKLLAYLDEERLPPLLEGVTGVKGLDVRVLNVAENQLRSALLDVTRRRQKQFSDEDSVQWFSSRHNVTSRVFGKVRRRLAQRHPHGHATSPLEDLAYPAMDSIEDSNREEAFSMYYEYFRQRCFSDGASSEDEAGEESNRNGDGGGDGDGPLGLPPASQLSVVWDPSPSYLHEWEVSRRLEYPTLRLHAGINASPLFGCTVLSAMLELFALVNSPSHAYHSTPIVTPPTDAESEGEDLSDLSVDFDFPPPPPFHESELDDTSRPRPNVHSVLYKQKELECYEFVEGPEGDDEGLDFNLFFGQTGDYGMSSEEEWRYVESTKDKSSFDLYNSLIESGVAPERAIEICTNSARRRESSALWQSGRLPVRELTGRMLGYGLEETAKLLTGGAQLLQRLGRRQLDFTENCLAYGCEQYMGVSQHEALRYADAAHSQQASLLYMQSLIIVHELLNRIRTARGFPLPTKYDVGVLEESGKRGYRPENKTEEDIVDFMLGFPSEGLDLTNRTQAAMFLYEFFNQACFDGTLLKVPIDIDDHMHSLGYTHYVLDRPRPPRIRLSGRLFADDKYIPLLAHTLLEQMLTVWELSTVHFLDPQMGIGQSAVSLFEPTRFGIKRQELREKAEINDWPFHFDWSADLTLLMNDTELAAYEREEDQDDEETADWYLSLIAKGFPADRALDIINEAVRRHDPREAWRFLPDAQEQEQEQEKDDEEDRPGAPRRYLKPFLGMTLPVRELAAALVAECPIEAERLMYTGLPSMLYLAEAFAVEQEGLAGRELSEGERYNASMKMIAFMENAFKQACVKAWYDLTIESAIDDKELKRQFLENTFMVEQVFDDLRNIMLTTAIAKGQQPPSHADTNAELADLGVAGYGDQDGAVDQRKRDAARKLPRKKDFGQLGAGNRDAVVRGMYGVLNEVLFDGALPWVPVEWRPDLKGLSDVRIQVGKTNISSIWLNPVVADYGLLAYLLIREMTHLWNYYRPYTVGTAMHALYGEQFVPAWRPFGDDTFDEDMKRQLREMGVSNTTLQALEPGSAVERAETQFDWDEERGFSPEDLMAKRMDTKRCQIERVVLDEESWQFVAESDAYMFECGVTKPELNKVSEYLALRSEGPVNIYRDLVDSAAASKTRAAEITAQAVSKKRSGTVETRQAADDLRTQGGTLLTTDRNLVAASGDAEKASIARLGDTAGTGAGADSEVEDSGLDEDGPSNREGRRRAERERERGRAKAKALRGFGGTE</sequence>
<name>A0A0G4GLE1_VITBC</name>
<feature type="region of interest" description="Disordered" evidence="1">
    <location>
        <begin position="1275"/>
        <end position="1331"/>
    </location>
</feature>
<feature type="compositionally biased region" description="Acidic residues" evidence="1">
    <location>
        <begin position="1289"/>
        <end position="1300"/>
    </location>
</feature>
<accession>A0A0G4GLE1</accession>
<evidence type="ECO:0000256" key="2">
    <source>
        <dbReference type="SAM" id="SignalP"/>
    </source>
</evidence>
<feature type="compositionally biased region" description="Low complexity" evidence="1">
    <location>
        <begin position="1278"/>
        <end position="1288"/>
    </location>
</feature>
<feature type="region of interest" description="Disordered" evidence="1">
    <location>
        <begin position="224"/>
        <end position="255"/>
    </location>
</feature>
<evidence type="ECO:0000313" key="3">
    <source>
        <dbReference type="EMBL" id="CEM30941.1"/>
    </source>
</evidence>
<dbReference type="EMBL" id="CDMY01000708">
    <property type="protein sequence ID" value="CEM30941.1"/>
    <property type="molecule type" value="Genomic_DNA"/>
</dbReference>
<proteinExistence type="predicted"/>
<feature type="signal peptide" evidence="2">
    <location>
        <begin position="1"/>
        <end position="25"/>
    </location>
</feature>
<reference evidence="3 4" key="1">
    <citation type="submission" date="2014-11" db="EMBL/GenBank/DDBJ databases">
        <authorList>
            <person name="Zhu J."/>
            <person name="Qi W."/>
            <person name="Song R."/>
        </authorList>
    </citation>
    <scope>NUCLEOTIDE SEQUENCE [LARGE SCALE GENOMIC DNA]</scope>
</reference>
<gene>
    <name evidence="3" type="ORF">Vbra_18221</name>
</gene>